<gene>
    <name evidence="2" type="ordered locus">TCELL_0854</name>
</gene>
<feature type="transmembrane region" description="Helical" evidence="1">
    <location>
        <begin position="125"/>
        <end position="146"/>
    </location>
</feature>
<feature type="transmembrane region" description="Helical" evidence="1">
    <location>
        <begin position="324"/>
        <end position="342"/>
    </location>
</feature>
<keyword evidence="1" id="KW-1133">Transmembrane helix</keyword>
<feature type="transmembrane region" description="Helical" evidence="1">
    <location>
        <begin position="57"/>
        <end position="82"/>
    </location>
</feature>
<keyword evidence="1" id="KW-0472">Membrane</keyword>
<protein>
    <submittedName>
        <fullName evidence="2">Uncharacterized protein</fullName>
    </submittedName>
</protein>
<dbReference type="EMBL" id="CP003531">
    <property type="protein sequence ID" value="AFK51278.1"/>
    <property type="molecule type" value="Genomic_DNA"/>
</dbReference>
<name>I3TEU0_THEC1</name>
<sequence length="435" mass="47131">MTETVRDYSLVDEYIRSMKFEKINKGLFVLPGLLLFPASLGLIAELAYLITLSPVPWLVLGALTVMFSGFLVSSAVASYTLLKKASLHFYDSAVVVYYWSRKENFENVLNYLQERREVRSLPSPVTGLLLNLLVGGIGYIAILYYVEKSIREHIRVEEKALFGVWTIEPAGPGDLVRDVFLTVATLGLYLSYWAWRVVSLYNEHVEEIHGQHPNPPSRRGLLGVDHPDLTLSGVLGVVLAVGGLDALLAWLGLYAHVHFAVVLGLALSYTGLKLSDKPIRGLAVSYGLVYLGFAFSTLVGFAGYTTYTNLAKLFESSASEAYKLGALGILFYIFFNNFSIALSSAPPLLGPLVVGYGLSNSGVIYGALLASGEATPLLFIMPHTPVELLGYAVFTVASAQLASGKGSPWKTIVVGSLVLLAAAAVETSLIASRLH</sequence>
<dbReference type="HOGENOM" id="CLU_606388_0_0_2"/>
<dbReference type="eggNOG" id="arCOG06689">
    <property type="taxonomic scope" value="Archaea"/>
</dbReference>
<organism evidence="2 3">
    <name type="scientific">Thermogladius calderae (strain DSM 22663 / VKM B-2946 / 1633)</name>
    <dbReference type="NCBI Taxonomy" id="1184251"/>
    <lineage>
        <taxon>Archaea</taxon>
        <taxon>Thermoproteota</taxon>
        <taxon>Thermoprotei</taxon>
        <taxon>Desulfurococcales</taxon>
        <taxon>Desulfurococcaceae</taxon>
        <taxon>Thermogladius</taxon>
    </lineage>
</organism>
<feature type="transmembrane region" description="Helical" evidence="1">
    <location>
        <begin position="26"/>
        <end position="51"/>
    </location>
</feature>
<keyword evidence="3" id="KW-1185">Reference proteome</keyword>
<keyword evidence="1" id="KW-0812">Transmembrane</keyword>
<evidence type="ECO:0000256" key="1">
    <source>
        <dbReference type="SAM" id="Phobius"/>
    </source>
</evidence>
<feature type="transmembrane region" description="Helical" evidence="1">
    <location>
        <begin position="349"/>
        <end position="368"/>
    </location>
</feature>
<feature type="transmembrane region" description="Helical" evidence="1">
    <location>
        <begin position="388"/>
        <end position="404"/>
    </location>
</feature>
<dbReference type="KEGG" id="thg:TCELL_0854"/>
<dbReference type="OrthoDB" id="19176at2157"/>
<dbReference type="GeneID" id="13013171"/>
<proteinExistence type="predicted"/>
<evidence type="ECO:0000313" key="3">
    <source>
        <dbReference type="Proteomes" id="UP000005270"/>
    </source>
</evidence>
<dbReference type="STRING" id="1184251.TCELL_0854"/>
<dbReference type="RefSeq" id="WP_014737528.1">
    <property type="nucleotide sequence ID" value="NC_017954.1"/>
</dbReference>
<reference evidence="2 3" key="1">
    <citation type="journal article" date="2012" name="J. Bacteriol.">
        <title>Complete genome sequence of the hyperthermophilic cellulolytic Crenarchaeon 'Thermogladius cellulolyticus' 1633.</title>
        <authorList>
            <person name="Mardanov A.V."/>
            <person name="Kochetkova T.V."/>
            <person name="Beletsky A.V."/>
            <person name="Bonch-Osmolovskaya E.A."/>
            <person name="Ravin N.V."/>
            <person name="Skryabin K.G."/>
        </authorList>
    </citation>
    <scope>NUCLEOTIDE SEQUENCE [LARGE SCALE GENOMIC DNA]</scope>
    <source>
        <strain evidence="3">DSM 22663 / VKM B-2946 / 1633</strain>
    </source>
</reference>
<feature type="transmembrane region" description="Helical" evidence="1">
    <location>
        <begin position="253"/>
        <end position="272"/>
    </location>
</feature>
<feature type="transmembrane region" description="Helical" evidence="1">
    <location>
        <begin position="411"/>
        <end position="431"/>
    </location>
</feature>
<evidence type="ECO:0000313" key="2">
    <source>
        <dbReference type="EMBL" id="AFK51278.1"/>
    </source>
</evidence>
<dbReference type="InParanoid" id="I3TEU0"/>
<dbReference type="eggNOG" id="arCOG01995">
    <property type="taxonomic scope" value="Archaea"/>
</dbReference>
<dbReference type="Proteomes" id="UP000005270">
    <property type="component" value="Chromosome"/>
</dbReference>
<feature type="transmembrane region" description="Helical" evidence="1">
    <location>
        <begin position="284"/>
        <end position="304"/>
    </location>
</feature>
<accession>I3TEU0</accession>
<dbReference type="AlphaFoldDB" id="I3TEU0"/>